<gene>
    <name evidence="2" type="ORF">VFH_I307120</name>
</gene>
<dbReference type="SUPFAM" id="SSF53098">
    <property type="entry name" value="Ribonuclease H-like"/>
    <property type="match status" value="1"/>
</dbReference>
<keyword evidence="3" id="KW-1185">Reference proteome</keyword>
<sequence>MLPTGLGTMSWSLILQIPICALRRRFPLGMRMSIAGLVVTMVDAGCFNDGVMAMGAVIRDSHRNVIMSSCCRKRVDVDPCTAEAMTIEWGLSLACHLNFKKIMLQSDAKVAVDCINHLIQHANLGPLVVDCNSLMNKFDFISVMFIMQTVNAVAHNLVGLGRRIGSRTWLDFTPMMSDYPVPSSFVSF</sequence>
<dbReference type="InterPro" id="IPR002156">
    <property type="entry name" value="RNaseH_domain"/>
</dbReference>
<accession>A0AAV0YS16</accession>
<organism evidence="2 3">
    <name type="scientific">Vicia faba</name>
    <name type="common">Broad bean</name>
    <name type="synonym">Faba vulgaris</name>
    <dbReference type="NCBI Taxonomy" id="3906"/>
    <lineage>
        <taxon>Eukaryota</taxon>
        <taxon>Viridiplantae</taxon>
        <taxon>Streptophyta</taxon>
        <taxon>Embryophyta</taxon>
        <taxon>Tracheophyta</taxon>
        <taxon>Spermatophyta</taxon>
        <taxon>Magnoliopsida</taxon>
        <taxon>eudicotyledons</taxon>
        <taxon>Gunneridae</taxon>
        <taxon>Pentapetalae</taxon>
        <taxon>rosids</taxon>
        <taxon>fabids</taxon>
        <taxon>Fabales</taxon>
        <taxon>Fabaceae</taxon>
        <taxon>Papilionoideae</taxon>
        <taxon>50 kb inversion clade</taxon>
        <taxon>NPAAA clade</taxon>
        <taxon>Hologalegina</taxon>
        <taxon>IRL clade</taxon>
        <taxon>Fabeae</taxon>
        <taxon>Vicia</taxon>
    </lineage>
</organism>
<dbReference type="AlphaFoldDB" id="A0AAV0YS16"/>
<evidence type="ECO:0000313" key="3">
    <source>
        <dbReference type="Proteomes" id="UP001157006"/>
    </source>
</evidence>
<dbReference type="InterPro" id="IPR044730">
    <property type="entry name" value="RNase_H-like_dom_plant"/>
</dbReference>
<dbReference type="Gene3D" id="3.30.420.10">
    <property type="entry name" value="Ribonuclease H-like superfamily/Ribonuclease H"/>
    <property type="match status" value="1"/>
</dbReference>
<evidence type="ECO:0000259" key="1">
    <source>
        <dbReference type="Pfam" id="PF13456"/>
    </source>
</evidence>
<dbReference type="InterPro" id="IPR053151">
    <property type="entry name" value="RNase_H-like"/>
</dbReference>
<feature type="domain" description="RNase H type-1" evidence="1">
    <location>
        <begin position="48"/>
        <end position="158"/>
    </location>
</feature>
<name>A0AAV0YS16_VICFA</name>
<dbReference type="PANTHER" id="PTHR47723">
    <property type="entry name" value="OS05G0353850 PROTEIN"/>
    <property type="match status" value="1"/>
</dbReference>
<proteinExistence type="predicted"/>
<evidence type="ECO:0000313" key="2">
    <source>
        <dbReference type="EMBL" id="CAI8587593.1"/>
    </source>
</evidence>
<dbReference type="GO" id="GO:0003676">
    <property type="term" value="F:nucleic acid binding"/>
    <property type="evidence" value="ECO:0007669"/>
    <property type="project" value="InterPro"/>
</dbReference>
<dbReference type="PANTHER" id="PTHR47723:SF21">
    <property type="entry name" value="POLYNUCLEOTIDYL TRANSFERASE, RIBONUCLEASE H-LIKE SUPERFAMILY PROTEIN"/>
    <property type="match status" value="1"/>
</dbReference>
<dbReference type="Pfam" id="PF13456">
    <property type="entry name" value="RVT_3"/>
    <property type="match status" value="1"/>
</dbReference>
<dbReference type="Proteomes" id="UP001157006">
    <property type="component" value="Chromosome 1L"/>
</dbReference>
<dbReference type="InterPro" id="IPR036397">
    <property type="entry name" value="RNaseH_sf"/>
</dbReference>
<dbReference type="InterPro" id="IPR012337">
    <property type="entry name" value="RNaseH-like_sf"/>
</dbReference>
<dbReference type="GO" id="GO:0004523">
    <property type="term" value="F:RNA-DNA hybrid ribonuclease activity"/>
    <property type="evidence" value="ECO:0007669"/>
    <property type="project" value="InterPro"/>
</dbReference>
<dbReference type="EMBL" id="OX451736">
    <property type="protein sequence ID" value="CAI8587593.1"/>
    <property type="molecule type" value="Genomic_DNA"/>
</dbReference>
<dbReference type="CDD" id="cd06222">
    <property type="entry name" value="RNase_H_like"/>
    <property type="match status" value="1"/>
</dbReference>
<reference evidence="2 3" key="1">
    <citation type="submission" date="2023-01" db="EMBL/GenBank/DDBJ databases">
        <authorList>
            <person name="Kreplak J."/>
        </authorList>
    </citation>
    <scope>NUCLEOTIDE SEQUENCE [LARGE SCALE GENOMIC DNA]</scope>
</reference>
<protein>
    <recommendedName>
        <fullName evidence="1">RNase H type-1 domain-containing protein</fullName>
    </recommendedName>
</protein>